<dbReference type="EMBL" id="CAJFCV020000003">
    <property type="protein sequence ID" value="CAG9107018.1"/>
    <property type="molecule type" value="Genomic_DNA"/>
</dbReference>
<reference evidence="5" key="1">
    <citation type="submission" date="2016-11" db="UniProtKB">
        <authorList>
            <consortium name="WormBaseParasite"/>
        </authorList>
    </citation>
    <scope>IDENTIFICATION</scope>
</reference>
<gene>
    <name evidence="1" type="ORF">BXYJ_LOCUS6315</name>
</gene>
<name>A0A1I7RYZ1_BURXY</name>
<evidence type="ECO:0000313" key="3">
    <source>
        <dbReference type="Proteomes" id="UP000095284"/>
    </source>
</evidence>
<dbReference type="Proteomes" id="UP000659654">
    <property type="component" value="Unassembled WGS sequence"/>
</dbReference>
<accession>A0A1I7RYZ1</accession>
<keyword evidence="4" id="KW-1185">Reference proteome</keyword>
<dbReference type="Proteomes" id="UP000582659">
    <property type="component" value="Unassembled WGS sequence"/>
</dbReference>
<evidence type="ECO:0000313" key="4">
    <source>
        <dbReference type="Proteomes" id="UP000659654"/>
    </source>
</evidence>
<protein>
    <submittedName>
        <fullName evidence="1">(pine wood nematode) hypothetical protein</fullName>
    </submittedName>
</protein>
<evidence type="ECO:0000313" key="1">
    <source>
        <dbReference type="EMBL" id="CAD5220711.1"/>
    </source>
</evidence>
<evidence type="ECO:0000313" key="2">
    <source>
        <dbReference type="EMBL" id="CAG9107018.1"/>
    </source>
</evidence>
<reference evidence="2" key="2">
    <citation type="submission" date="2020-08" db="EMBL/GenBank/DDBJ databases">
        <authorList>
            <person name="Kikuchi T."/>
        </authorList>
    </citation>
    <scope>NUCLEOTIDE SEQUENCE</scope>
    <source>
        <strain evidence="1">Ka4C1</strain>
    </source>
</reference>
<dbReference type="EMBL" id="CAJFDI010000003">
    <property type="protein sequence ID" value="CAD5220711.1"/>
    <property type="molecule type" value="Genomic_DNA"/>
</dbReference>
<proteinExistence type="predicted"/>
<dbReference type="WBParaSite" id="BXY_0595900.1">
    <property type="protein sequence ID" value="BXY_0595900.1"/>
    <property type="gene ID" value="BXY_0595900"/>
</dbReference>
<sequence length="67" mass="7307">MSSAVTSRLPGCALTAARAASASSIGSIQRIRNRKNIVWSGGERKTNRRRSAWGHELAVFDNPRRAV</sequence>
<dbReference type="Proteomes" id="UP000095284">
    <property type="component" value="Unplaced"/>
</dbReference>
<organism evidence="3 5">
    <name type="scientific">Bursaphelenchus xylophilus</name>
    <name type="common">Pinewood nematode worm</name>
    <name type="synonym">Aphelenchoides xylophilus</name>
    <dbReference type="NCBI Taxonomy" id="6326"/>
    <lineage>
        <taxon>Eukaryota</taxon>
        <taxon>Metazoa</taxon>
        <taxon>Ecdysozoa</taxon>
        <taxon>Nematoda</taxon>
        <taxon>Chromadorea</taxon>
        <taxon>Rhabditida</taxon>
        <taxon>Tylenchina</taxon>
        <taxon>Tylenchomorpha</taxon>
        <taxon>Aphelenchoidea</taxon>
        <taxon>Aphelenchoididae</taxon>
        <taxon>Bursaphelenchus</taxon>
    </lineage>
</organism>
<evidence type="ECO:0000313" key="5">
    <source>
        <dbReference type="WBParaSite" id="BXY_0595900.1"/>
    </source>
</evidence>
<dbReference type="AlphaFoldDB" id="A0A1I7RYZ1"/>